<dbReference type="Gene3D" id="1.10.238.10">
    <property type="entry name" value="EF-hand"/>
    <property type="match status" value="1"/>
</dbReference>
<sequence length="178" mass="20888">MEASPDEGSFRQLYQKHADEDGKLRAKELKAFILELSRTEIKEPLRFSTETCRSLITMMDRNRTGGVNFEETLKMWKEVKGYISVFQQFDVERSGELKTSELDKLFSTLGFPVNRRVETAIVRRYTDRNNRIRLTDFIIVVCKLTLMYEIFKDQQNKSGSSSSASFSMNEFLYYTMYC</sequence>
<dbReference type="GeneID" id="111120364"/>
<dbReference type="SUPFAM" id="SSF47473">
    <property type="entry name" value="EF-hand"/>
    <property type="match status" value="1"/>
</dbReference>
<evidence type="ECO:0000256" key="3">
    <source>
        <dbReference type="ARBA" id="ARBA00022490"/>
    </source>
</evidence>
<proteinExistence type="predicted"/>
<keyword evidence="4" id="KW-0479">Metal-binding</keyword>
<evidence type="ECO:0000256" key="1">
    <source>
        <dbReference type="ARBA" id="ARBA00004308"/>
    </source>
</evidence>
<dbReference type="PANTHER" id="PTHR46735">
    <property type="entry name" value="CALPAIN, SMALL SUBUNIT 1 A-RELATED"/>
    <property type="match status" value="1"/>
</dbReference>
<evidence type="ECO:0000259" key="8">
    <source>
        <dbReference type="PROSITE" id="PS50222"/>
    </source>
</evidence>
<dbReference type="CDD" id="cd16182">
    <property type="entry name" value="EFh_PEF_Group_II_CAPN_like"/>
    <property type="match status" value="1"/>
</dbReference>
<feature type="domain" description="EF-hand" evidence="8">
    <location>
        <begin position="77"/>
        <end position="112"/>
    </location>
</feature>
<comment type="subcellular location">
    <subcellularLocation>
        <location evidence="2">Cytoplasm</location>
    </subcellularLocation>
    <subcellularLocation>
        <location evidence="1">Endomembrane system</location>
    </subcellularLocation>
</comment>
<dbReference type="GO" id="GO:0005509">
    <property type="term" value="F:calcium ion binding"/>
    <property type="evidence" value="ECO:0007669"/>
    <property type="project" value="InterPro"/>
</dbReference>
<keyword evidence="6" id="KW-0106">Calcium</keyword>
<evidence type="ECO:0000256" key="5">
    <source>
        <dbReference type="ARBA" id="ARBA00022737"/>
    </source>
</evidence>
<evidence type="ECO:0000256" key="7">
    <source>
        <dbReference type="ARBA" id="ARBA00023136"/>
    </source>
</evidence>
<dbReference type="PANTHER" id="PTHR46735:SF3">
    <property type="entry name" value="CALPAIN SMALL SUBUNIT 1-RELATED"/>
    <property type="match status" value="1"/>
</dbReference>
<name>A0A8B8CLR4_CRAVI</name>
<dbReference type="OrthoDB" id="424753at2759"/>
<evidence type="ECO:0000313" key="9">
    <source>
        <dbReference type="Proteomes" id="UP000694844"/>
    </source>
</evidence>
<dbReference type="GO" id="GO:0110158">
    <property type="term" value="C:calpain complex"/>
    <property type="evidence" value="ECO:0007669"/>
    <property type="project" value="TreeGrafter"/>
</dbReference>
<organism evidence="9 10">
    <name type="scientific">Crassostrea virginica</name>
    <name type="common">Eastern oyster</name>
    <dbReference type="NCBI Taxonomy" id="6565"/>
    <lineage>
        <taxon>Eukaryota</taxon>
        <taxon>Metazoa</taxon>
        <taxon>Spiralia</taxon>
        <taxon>Lophotrochozoa</taxon>
        <taxon>Mollusca</taxon>
        <taxon>Bivalvia</taxon>
        <taxon>Autobranchia</taxon>
        <taxon>Pteriomorphia</taxon>
        <taxon>Ostreida</taxon>
        <taxon>Ostreoidea</taxon>
        <taxon>Ostreidae</taxon>
        <taxon>Crassostrea</taxon>
    </lineage>
</organism>
<dbReference type="RefSeq" id="XP_022316792.1">
    <property type="nucleotide sequence ID" value="XM_022461084.1"/>
</dbReference>
<evidence type="ECO:0000256" key="6">
    <source>
        <dbReference type="ARBA" id="ARBA00022837"/>
    </source>
</evidence>
<dbReference type="InterPro" id="IPR011992">
    <property type="entry name" value="EF-hand-dom_pair"/>
</dbReference>
<dbReference type="PROSITE" id="PS50222">
    <property type="entry name" value="EF_HAND_2"/>
    <property type="match status" value="1"/>
</dbReference>
<protein>
    <submittedName>
        <fullName evidence="10">Calpain small subunit 1-like</fullName>
    </submittedName>
</protein>
<reference evidence="10" key="1">
    <citation type="submission" date="2025-08" db="UniProtKB">
        <authorList>
            <consortium name="RefSeq"/>
        </authorList>
    </citation>
    <scope>IDENTIFICATION</scope>
    <source>
        <tissue evidence="10">Whole sample</tissue>
    </source>
</reference>
<dbReference type="InterPro" id="IPR002048">
    <property type="entry name" value="EF_hand_dom"/>
</dbReference>
<gene>
    <name evidence="10" type="primary">LOC111120364</name>
</gene>
<dbReference type="GO" id="GO:0012505">
    <property type="term" value="C:endomembrane system"/>
    <property type="evidence" value="ECO:0007669"/>
    <property type="project" value="UniProtKB-SubCell"/>
</dbReference>
<evidence type="ECO:0000313" key="10">
    <source>
        <dbReference type="RefSeq" id="XP_022316792.1"/>
    </source>
</evidence>
<keyword evidence="3" id="KW-0963">Cytoplasm</keyword>
<accession>A0A8B8CLR4</accession>
<evidence type="ECO:0000256" key="4">
    <source>
        <dbReference type="ARBA" id="ARBA00022723"/>
    </source>
</evidence>
<keyword evidence="9" id="KW-1185">Reference proteome</keyword>
<dbReference type="KEGG" id="cvn:111120364"/>
<keyword evidence="7" id="KW-0472">Membrane</keyword>
<evidence type="ECO:0000256" key="2">
    <source>
        <dbReference type="ARBA" id="ARBA00004496"/>
    </source>
</evidence>
<dbReference type="AlphaFoldDB" id="A0A8B8CLR4"/>
<dbReference type="Proteomes" id="UP000694844">
    <property type="component" value="Chromosome 2"/>
</dbReference>
<keyword evidence="5" id="KW-0677">Repeat</keyword>